<dbReference type="InterPro" id="IPR004468">
    <property type="entry name" value="CTP_synthase"/>
</dbReference>
<keyword evidence="9 12" id="KW-0665">Pyrimidine biosynthesis</keyword>
<dbReference type="GO" id="GO:0003883">
    <property type="term" value="F:CTP synthase activity"/>
    <property type="evidence" value="ECO:0007669"/>
    <property type="project" value="UniProtKB-UniRule"/>
</dbReference>
<evidence type="ECO:0000313" key="16">
    <source>
        <dbReference type="Proteomes" id="UP000199496"/>
    </source>
</evidence>
<dbReference type="InterPro" id="IPR033828">
    <property type="entry name" value="GATase1_CTP_Synthase"/>
</dbReference>
<dbReference type="InterPro" id="IPR027417">
    <property type="entry name" value="P-loop_NTPase"/>
</dbReference>
<evidence type="ECO:0000256" key="1">
    <source>
        <dbReference type="ARBA" id="ARBA00005171"/>
    </source>
</evidence>
<feature type="binding site" evidence="12">
    <location>
        <position position="71"/>
    </location>
    <ligand>
        <name>Mg(2+)</name>
        <dbReference type="ChEBI" id="CHEBI:18420"/>
    </ligand>
</feature>
<dbReference type="GO" id="GO:0004359">
    <property type="term" value="F:glutaminase activity"/>
    <property type="evidence" value="ECO:0007669"/>
    <property type="project" value="RHEA"/>
</dbReference>
<dbReference type="FunFam" id="3.40.50.300:FF:000009">
    <property type="entry name" value="CTP synthase"/>
    <property type="match status" value="1"/>
</dbReference>
<accession>A0A1H9ATF5</accession>
<dbReference type="NCBIfam" id="NF003792">
    <property type="entry name" value="PRK05380.1"/>
    <property type="match status" value="1"/>
</dbReference>
<feature type="domain" description="Glutamine amidotransferase" evidence="13">
    <location>
        <begin position="300"/>
        <end position="533"/>
    </location>
</feature>
<feature type="active site" evidence="12">
    <location>
        <position position="514"/>
    </location>
</feature>
<evidence type="ECO:0000256" key="10">
    <source>
        <dbReference type="ARBA" id="ARBA00047781"/>
    </source>
</evidence>
<keyword evidence="8 12" id="KW-0315">Glutamine amidotransferase</keyword>
<dbReference type="GO" id="GO:0042802">
    <property type="term" value="F:identical protein binding"/>
    <property type="evidence" value="ECO:0007669"/>
    <property type="project" value="TreeGrafter"/>
</dbReference>
<feature type="binding site" evidence="12">
    <location>
        <position position="351"/>
    </location>
    <ligand>
        <name>L-glutamine</name>
        <dbReference type="ChEBI" id="CHEBI:58359"/>
    </ligand>
</feature>
<dbReference type="PANTHER" id="PTHR11550">
    <property type="entry name" value="CTP SYNTHASE"/>
    <property type="match status" value="1"/>
</dbReference>
<comment type="pathway">
    <text evidence="1 12">Pyrimidine metabolism; CTP biosynthesis via de novo pathway; CTP from UDP: step 2/2.</text>
</comment>
<comment type="similarity">
    <text evidence="2 12">Belongs to the CTP synthase family.</text>
</comment>
<evidence type="ECO:0000256" key="6">
    <source>
        <dbReference type="ARBA" id="ARBA00022840"/>
    </source>
</evidence>
<comment type="activity regulation">
    <text evidence="12">Allosterically activated by GTP, when glutamine is the substrate; GTP has no effect on the reaction when ammonia is the substrate. The allosteric effector GTP functions by stabilizing the protein conformation that binds the tetrahedral intermediate(s) formed during glutamine hydrolysis. Inhibited by the product CTP, via allosteric rather than competitive inhibition.</text>
</comment>
<dbReference type="NCBIfam" id="TIGR00337">
    <property type="entry name" value="PyrG"/>
    <property type="match status" value="1"/>
</dbReference>
<dbReference type="GO" id="GO:0044210">
    <property type="term" value="P:'de novo' CTP biosynthetic process"/>
    <property type="evidence" value="ECO:0007669"/>
    <property type="project" value="UniProtKB-UniRule"/>
</dbReference>
<keyword evidence="4 12" id="KW-0479">Metal-binding</keyword>
<dbReference type="GO" id="GO:0019856">
    <property type="term" value="P:pyrimidine nucleobase biosynthetic process"/>
    <property type="evidence" value="ECO:0007669"/>
    <property type="project" value="TreeGrafter"/>
</dbReference>
<evidence type="ECO:0000256" key="9">
    <source>
        <dbReference type="ARBA" id="ARBA00022975"/>
    </source>
</evidence>
<comment type="subunit">
    <text evidence="12">Homotetramer.</text>
</comment>
<reference evidence="15 16" key="1">
    <citation type="submission" date="2016-10" db="EMBL/GenBank/DDBJ databases">
        <authorList>
            <person name="de Groot N.N."/>
        </authorList>
    </citation>
    <scope>NUCLEOTIDE SEQUENCE [LARGE SCALE GENOMIC DNA]</scope>
    <source>
        <strain evidence="15 16">B7-7</strain>
    </source>
</reference>
<feature type="binding site" evidence="12">
    <location>
        <position position="222"/>
    </location>
    <ligand>
        <name>UTP</name>
        <dbReference type="ChEBI" id="CHEBI:46398"/>
    </ligand>
</feature>
<keyword evidence="7 12" id="KW-0460">Magnesium</keyword>
<dbReference type="GO" id="GO:0097268">
    <property type="term" value="C:cytoophidium"/>
    <property type="evidence" value="ECO:0007669"/>
    <property type="project" value="UniProtKB-ARBA"/>
</dbReference>
<feature type="binding site" evidence="12">
    <location>
        <begin position="146"/>
        <end position="148"/>
    </location>
    <ligand>
        <name>CTP</name>
        <dbReference type="ChEBI" id="CHEBI:37563"/>
        <note>allosteric inhibitor</note>
    </ligand>
</feature>
<dbReference type="SUPFAM" id="SSF52317">
    <property type="entry name" value="Class I glutamine amidotransferase-like"/>
    <property type="match status" value="1"/>
</dbReference>
<feature type="active site" evidence="12">
    <location>
        <position position="516"/>
    </location>
</feature>
<keyword evidence="3 12" id="KW-0436">Ligase</keyword>
<evidence type="ECO:0000256" key="12">
    <source>
        <dbReference type="HAMAP-Rule" id="MF_01227"/>
    </source>
</evidence>
<dbReference type="FunFam" id="3.40.50.880:FF:000002">
    <property type="entry name" value="CTP synthase"/>
    <property type="match status" value="1"/>
</dbReference>
<evidence type="ECO:0000256" key="8">
    <source>
        <dbReference type="ARBA" id="ARBA00022962"/>
    </source>
</evidence>
<evidence type="ECO:0000256" key="3">
    <source>
        <dbReference type="ARBA" id="ARBA00022598"/>
    </source>
</evidence>
<evidence type="ECO:0000256" key="4">
    <source>
        <dbReference type="ARBA" id="ARBA00022723"/>
    </source>
</evidence>
<dbReference type="GO" id="GO:0005829">
    <property type="term" value="C:cytosol"/>
    <property type="evidence" value="ECO:0007669"/>
    <property type="project" value="TreeGrafter"/>
</dbReference>
<comment type="caution">
    <text evidence="12">Lacks conserved residue(s) required for the propagation of feature annotation.</text>
</comment>
<dbReference type="STRING" id="867345.SAMN05421693_10670"/>
<feature type="binding site" evidence="12">
    <location>
        <position position="469"/>
    </location>
    <ligand>
        <name>L-glutamine</name>
        <dbReference type="ChEBI" id="CHEBI:58359"/>
    </ligand>
</feature>
<comment type="catalytic activity">
    <reaction evidence="10 12">
        <text>UTP + L-glutamine + ATP + H2O = CTP + L-glutamate + ADP + phosphate + 2 H(+)</text>
        <dbReference type="Rhea" id="RHEA:26426"/>
        <dbReference type="ChEBI" id="CHEBI:15377"/>
        <dbReference type="ChEBI" id="CHEBI:15378"/>
        <dbReference type="ChEBI" id="CHEBI:29985"/>
        <dbReference type="ChEBI" id="CHEBI:30616"/>
        <dbReference type="ChEBI" id="CHEBI:37563"/>
        <dbReference type="ChEBI" id="CHEBI:43474"/>
        <dbReference type="ChEBI" id="CHEBI:46398"/>
        <dbReference type="ChEBI" id="CHEBI:58359"/>
        <dbReference type="ChEBI" id="CHEBI:456216"/>
        <dbReference type="EC" id="6.3.4.2"/>
    </reaction>
</comment>
<dbReference type="InterPro" id="IPR017926">
    <property type="entry name" value="GATASE"/>
</dbReference>
<feature type="binding site" evidence="12">
    <location>
        <begin position="14"/>
        <end position="19"/>
    </location>
    <ligand>
        <name>ATP</name>
        <dbReference type="ChEBI" id="CHEBI:30616"/>
    </ligand>
</feature>
<dbReference type="HAMAP" id="MF_01227">
    <property type="entry name" value="PyrG"/>
    <property type="match status" value="1"/>
</dbReference>
<comment type="function">
    <text evidence="11 12">Catalyzes the ATP-dependent amination of UTP to CTP with either L-glutamine or ammonia as the source of nitrogen. Regulates intracellular CTP levels through interactions with the four ribonucleotide triphosphates.</text>
</comment>
<dbReference type="Pfam" id="PF06418">
    <property type="entry name" value="CTP_synth_N"/>
    <property type="match status" value="1"/>
</dbReference>
<dbReference type="RefSeq" id="WP_090204572.1">
    <property type="nucleotide sequence ID" value="NZ_FOFO01000006.1"/>
</dbReference>
<comment type="catalytic activity">
    <reaction evidence="12">
        <text>UTP + NH4(+) + ATP = CTP + ADP + phosphate + 2 H(+)</text>
        <dbReference type="Rhea" id="RHEA:16597"/>
        <dbReference type="ChEBI" id="CHEBI:15378"/>
        <dbReference type="ChEBI" id="CHEBI:28938"/>
        <dbReference type="ChEBI" id="CHEBI:30616"/>
        <dbReference type="ChEBI" id="CHEBI:37563"/>
        <dbReference type="ChEBI" id="CHEBI:43474"/>
        <dbReference type="ChEBI" id="CHEBI:46398"/>
        <dbReference type="ChEBI" id="CHEBI:456216"/>
    </reaction>
</comment>
<evidence type="ECO:0000259" key="14">
    <source>
        <dbReference type="Pfam" id="PF06418"/>
    </source>
</evidence>
<dbReference type="Pfam" id="PF00117">
    <property type="entry name" value="GATase"/>
    <property type="match status" value="1"/>
</dbReference>
<feature type="domain" description="CTP synthase N-terminal" evidence="14">
    <location>
        <begin position="3"/>
        <end position="264"/>
    </location>
</feature>
<dbReference type="PANTHER" id="PTHR11550:SF0">
    <property type="entry name" value="CTP SYNTHASE-RELATED"/>
    <property type="match status" value="1"/>
</dbReference>
<dbReference type="GO" id="GO:0005524">
    <property type="term" value="F:ATP binding"/>
    <property type="evidence" value="ECO:0007669"/>
    <property type="project" value="UniProtKB-KW"/>
</dbReference>
<feature type="binding site" evidence="12">
    <location>
        <begin position="186"/>
        <end position="191"/>
    </location>
    <ligand>
        <name>CTP</name>
        <dbReference type="ChEBI" id="CHEBI:37563"/>
        <note>allosteric inhibitor</note>
    </ligand>
</feature>
<feature type="binding site" evidence="12">
    <location>
        <position position="71"/>
    </location>
    <ligand>
        <name>ATP</name>
        <dbReference type="ChEBI" id="CHEBI:30616"/>
    </ligand>
</feature>
<name>A0A1H9ATF5_9GAMM</name>
<dbReference type="Gene3D" id="3.40.50.880">
    <property type="match status" value="1"/>
</dbReference>
<evidence type="ECO:0000256" key="7">
    <source>
        <dbReference type="ARBA" id="ARBA00022842"/>
    </source>
</evidence>
<keyword evidence="16" id="KW-1185">Reference proteome</keyword>
<proteinExistence type="inferred from homology"/>
<comment type="miscellaneous">
    <text evidence="12">CTPSs have evolved a hybrid strategy for distinguishing between UTP and CTP. The overlapping regions of the product feedback inhibitory and substrate sites recognize a common feature in both compounds, the triphosphate moiety. To differentiate isosteric substrate and product pyrimidine rings, an additional pocket far from the expected kinase/ligase catalytic site, specifically recognizes the cytosine and ribose portions of the product inhibitor.</text>
</comment>
<evidence type="ECO:0000259" key="13">
    <source>
        <dbReference type="Pfam" id="PF00117"/>
    </source>
</evidence>
<organism evidence="15 16">
    <name type="scientific">Ectothiorhodospira magna</name>
    <dbReference type="NCBI Taxonomy" id="867345"/>
    <lineage>
        <taxon>Bacteria</taxon>
        <taxon>Pseudomonadati</taxon>
        <taxon>Pseudomonadota</taxon>
        <taxon>Gammaproteobacteria</taxon>
        <taxon>Chromatiales</taxon>
        <taxon>Ectothiorhodospiraceae</taxon>
        <taxon>Ectothiorhodospira</taxon>
    </lineage>
</organism>
<dbReference type="Proteomes" id="UP000199496">
    <property type="component" value="Unassembled WGS sequence"/>
</dbReference>
<sequence length="550" mass="61066">MTRYVFITGGVVSSLGKGIAAASLGTILEARGLKVTMLKLDPYINVDPGTMSPFQHGEVFVTEDGAETDLDLGHYERFVRIRTSRRNNFTTGQIYENVIRKERRGDYLGGTVQVIPHITDEIKRSVRAGAEGADIALVEIGGTVGDIESLPFLEAIRQMGVELGSENVLYIHLTLVPYIAAAGEIKTKPTQHSVKELRSIGIQPHILLCRSTHPLPEGERRKIALFTNVEEKAVISSVDVDNIYKIPLWLHSQKLDEIVLRKLHVEAPPADLSDWKHVVNAMEFPEAEVTIGMVGKYVELTESYKSLNEALTHAGIHTATKVNIRYIDSERLETAGTDCLAEVDAILVPGGFGERGVEGKIAAVRHAREHKMPYLGICLGMQVAVIEYARNVAGLEQAHSTEFRPQTPHPVIALITEWQDREGRVEQRSGDDDLGGTMRLGGQQARLAPDSLARRVYGAEVISERHRHRYEFNNQYLDILQDAGLVISGKSMDGALVEMVELRDHPWFLACQFHPEFTSTPRDGHALFAGFVKAARLHHEKVFNQSKASR</sequence>
<dbReference type="CDD" id="cd03113">
    <property type="entry name" value="CTPS_N"/>
    <property type="match status" value="1"/>
</dbReference>
<feature type="binding site" evidence="12">
    <location>
        <begin position="379"/>
        <end position="382"/>
    </location>
    <ligand>
        <name>L-glutamine</name>
        <dbReference type="ChEBI" id="CHEBI:58359"/>
    </ligand>
</feature>
<feature type="binding site" evidence="12">
    <location>
        <position position="222"/>
    </location>
    <ligand>
        <name>CTP</name>
        <dbReference type="ChEBI" id="CHEBI:37563"/>
        <note>allosteric inhibitor</note>
    </ligand>
</feature>
<dbReference type="OrthoDB" id="9801107at2"/>
<evidence type="ECO:0000256" key="2">
    <source>
        <dbReference type="ARBA" id="ARBA00007533"/>
    </source>
</evidence>
<feature type="binding site" evidence="12">
    <location>
        <position position="139"/>
    </location>
    <ligand>
        <name>Mg(2+)</name>
        <dbReference type="ChEBI" id="CHEBI:18420"/>
    </ligand>
</feature>
<dbReference type="GO" id="GO:0046872">
    <property type="term" value="F:metal ion binding"/>
    <property type="evidence" value="ECO:0007669"/>
    <property type="project" value="UniProtKB-KW"/>
</dbReference>
<dbReference type="InterPro" id="IPR017456">
    <property type="entry name" value="CTP_synthase_N"/>
</dbReference>
<dbReference type="PROSITE" id="PS51273">
    <property type="entry name" value="GATASE_TYPE_1"/>
    <property type="match status" value="1"/>
</dbReference>
<comment type="catalytic activity">
    <reaction evidence="12">
        <text>L-glutamine + H2O = L-glutamate + NH4(+)</text>
        <dbReference type="Rhea" id="RHEA:15889"/>
        <dbReference type="ChEBI" id="CHEBI:15377"/>
        <dbReference type="ChEBI" id="CHEBI:28938"/>
        <dbReference type="ChEBI" id="CHEBI:29985"/>
        <dbReference type="ChEBI" id="CHEBI:58359"/>
    </reaction>
</comment>
<protein>
    <recommendedName>
        <fullName evidence="12">CTP synthase</fullName>
        <ecNumber evidence="12">6.3.4.2</ecNumber>
    </recommendedName>
    <alternativeName>
        <fullName evidence="12">Cytidine 5'-triphosphate synthase</fullName>
    </alternativeName>
    <alternativeName>
        <fullName evidence="12">Cytidine triphosphate synthetase</fullName>
        <shortName evidence="12">CTP synthetase</shortName>
        <shortName evidence="12">CTPS</shortName>
    </alternativeName>
    <alternativeName>
        <fullName evidence="12">UTP--ammonia ligase</fullName>
    </alternativeName>
</protein>
<dbReference type="CDD" id="cd01746">
    <property type="entry name" value="GATase1_CTP_Synthase"/>
    <property type="match status" value="1"/>
</dbReference>
<feature type="binding site" evidence="12">
    <location>
        <position position="240"/>
    </location>
    <ligand>
        <name>ATP</name>
        <dbReference type="ChEBI" id="CHEBI:30616"/>
    </ligand>
</feature>
<feature type="binding site" evidence="12">
    <location>
        <position position="402"/>
    </location>
    <ligand>
        <name>L-glutamine</name>
        <dbReference type="ChEBI" id="CHEBI:58359"/>
    </ligand>
</feature>
<evidence type="ECO:0000256" key="11">
    <source>
        <dbReference type="ARBA" id="ARBA00059148"/>
    </source>
</evidence>
<feature type="active site" description="Nucleophile; for glutamine hydrolysis" evidence="12">
    <location>
        <position position="378"/>
    </location>
</feature>
<evidence type="ECO:0000313" key="15">
    <source>
        <dbReference type="EMBL" id="SEP79805.1"/>
    </source>
</evidence>
<feature type="binding site" evidence="12">
    <location>
        <position position="13"/>
    </location>
    <ligand>
        <name>CTP</name>
        <dbReference type="ChEBI" id="CHEBI:37563"/>
        <note>allosteric inhibitor</note>
    </ligand>
</feature>
<keyword evidence="5 12" id="KW-0547">Nucleotide-binding</keyword>
<evidence type="ECO:0000256" key="5">
    <source>
        <dbReference type="ARBA" id="ARBA00022741"/>
    </source>
</evidence>
<dbReference type="EC" id="6.3.4.2" evidence="12"/>
<gene>
    <name evidence="12" type="primary">pyrG</name>
    <name evidence="15" type="ORF">SAMN05421693_10670</name>
</gene>
<feature type="region of interest" description="Amidoligase domain" evidence="12">
    <location>
        <begin position="1"/>
        <end position="265"/>
    </location>
</feature>
<dbReference type="UniPathway" id="UPA00159">
    <property type="reaction ID" value="UER00277"/>
</dbReference>
<keyword evidence="6 12" id="KW-0067">ATP-binding</keyword>
<dbReference type="SUPFAM" id="SSF52540">
    <property type="entry name" value="P-loop containing nucleoside triphosphate hydrolases"/>
    <property type="match status" value="1"/>
</dbReference>
<dbReference type="EMBL" id="FOFO01000006">
    <property type="protein sequence ID" value="SEP79805.1"/>
    <property type="molecule type" value="Genomic_DNA"/>
</dbReference>
<dbReference type="AlphaFoldDB" id="A0A1H9ATF5"/>
<feature type="binding site" evidence="12">
    <location>
        <position position="13"/>
    </location>
    <ligand>
        <name>UTP</name>
        <dbReference type="ChEBI" id="CHEBI:46398"/>
    </ligand>
</feature>
<dbReference type="InterPro" id="IPR029062">
    <property type="entry name" value="Class_I_gatase-like"/>
</dbReference>
<dbReference type="Gene3D" id="3.40.50.300">
    <property type="entry name" value="P-loop containing nucleotide triphosphate hydrolases"/>
    <property type="match status" value="1"/>
</dbReference>
<feature type="binding site" evidence="12">
    <location>
        <begin position="186"/>
        <end position="191"/>
    </location>
    <ligand>
        <name>UTP</name>
        <dbReference type="ChEBI" id="CHEBI:46398"/>
    </ligand>
</feature>